<dbReference type="InterPro" id="IPR029068">
    <property type="entry name" value="Glyas_Bleomycin-R_OHBP_Dase"/>
</dbReference>
<gene>
    <name evidence="2" type="ORF">P5673_019297</name>
</gene>
<name>A0AAD9V1Z4_ACRCE</name>
<comment type="caution">
    <text evidence="2">The sequence shown here is derived from an EMBL/GenBank/DDBJ whole genome shotgun (WGS) entry which is preliminary data.</text>
</comment>
<dbReference type="Proteomes" id="UP001249851">
    <property type="component" value="Unassembled WGS sequence"/>
</dbReference>
<dbReference type="Gene3D" id="3.10.180.10">
    <property type="entry name" value="2,3-Dihydroxybiphenyl 1,2-Dioxygenase, domain 1"/>
    <property type="match status" value="1"/>
</dbReference>
<keyword evidence="2" id="KW-0560">Oxidoreductase</keyword>
<dbReference type="AlphaFoldDB" id="A0AAD9V1Z4"/>
<reference evidence="2" key="2">
    <citation type="journal article" date="2023" name="Science">
        <title>Genomic signatures of disease resistance in endangered staghorn corals.</title>
        <authorList>
            <person name="Vollmer S.V."/>
            <person name="Selwyn J.D."/>
            <person name="Despard B.A."/>
            <person name="Roesel C.L."/>
        </authorList>
    </citation>
    <scope>NUCLEOTIDE SEQUENCE</scope>
    <source>
        <strain evidence="2">K2</strain>
    </source>
</reference>
<dbReference type="EMBL" id="JARQWQ010000045">
    <property type="protein sequence ID" value="KAK2558182.1"/>
    <property type="molecule type" value="Genomic_DNA"/>
</dbReference>
<accession>A0AAD9V1Z4</accession>
<evidence type="ECO:0000256" key="1">
    <source>
        <dbReference type="SAM" id="MobiDB-lite"/>
    </source>
</evidence>
<dbReference type="GO" id="GO:0051213">
    <property type="term" value="F:dioxygenase activity"/>
    <property type="evidence" value="ECO:0007669"/>
    <property type="project" value="UniProtKB-KW"/>
</dbReference>
<evidence type="ECO:0000313" key="2">
    <source>
        <dbReference type="EMBL" id="KAK2558182.1"/>
    </source>
</evidence>
<keyword evidence="2" id="KW-0223">Dioxygenase</keyword>
<protein>
    <submittedName>
        <fullName evidence="2">4-hydroxyphenylpyruvate dioxygenase</fullName>
    </submittedName>
</protein>
<organism evidence="2 3">
    <name type="scientific">Acropora cervicornis</name>
    <name type="common">Staghorn coral</name>
    <dbReference type="NCBI Taxonomy" id="6130"/>
    <lineage>
        <taxon>Eukaryota</taxon>
        <taxon>Metazoa</taxon>
        <taxon>Cnidaria</taxon>
        <taxon>Anthozoa</taxon>
        <taxon>Hexacorallia</taxon>
        <taxon>Scleractinia</taxon>
        <taxon>Astrocoeniina</taxon>
        <taxon>Acroporidae</taxon>
        <taxon>Acropora</taxon>
    </lineage>
</organism>
<sequence length="99" mass="10776">MLGSKSAATASIFSLAARNPKRPQPRTTTKANANQKGSPGAKRVSFRVLGHGIFITNFRAATKVKEIMTTYTDKGEKPEVGSFIAFHHITFWVGNAKQV</sequence>
<reference evidence="2" key="1">
    <citation type="journal article" date="2023" name="G3 (Bethesda)">
        <title>Whole genome assembly and annotation of the endangered Caribbean coral Acropora cervicornis.</title>
        <authorList>
            <person name="Selwyn J.D."/>
            <person name="Vollmer S.V."/>
        </authorList>
    </citation>
    <scope>NUCLEOTIDE SEQUENCE</scope>
    <source>
        <strain evidence="2">K2</strain>
    </source>
</reference>
<proteinExistence type="predicted"/>
<feature type="compositionally biased region" description="Polar residues" evidence="1">
    <location>
        <begin position="25"/>
        <end position="37"/>
    </location>
</feature>
<feature type="region of interest" description="Disordered" evidence="1">
    <location>
        <begin position="13"/>
        <end position="41"/>
    </location>
</feature>
<evidence type="ECO:0000313" key="3">
    <source>
        <dbReference type="Proteomes" id="UP001249851"/>
    </source>
</evidence>
<keyword evidence="3" id="KW-1185">Reference proteome</keyword>